<dbReference type="SUPFAM" id="SSF48452">
    <property type="entry name" value="TPR-like"/>
    <property type="match status" value="1"/>
</dbReference>
<dbReference type="InterPro" id="IPR013105">
    <property type="entry name" value="TPR_2"/>
</dbReference>
<evidence type="ECO:0000259" key="15">
    <source>
        <dbReference type="Pfam" id="PF08409"/>
    </source>
</evidence>
<evidence type="ECO:0000256" key="5">
    <source>
        <dbReference type="ARBA" id="ARBA00012839"/>
    </source>
</evidence>
<feature type="repeat" description="TPR" evidence="13">
    <location>
        <begin position="525"/>
        <end position="558"/>
    </location>
</feature>
<evidence type="ECO:0000256" key="6">
    <source>
        <dbReference type="ARBA" id="ARBA00022679"/>
    </source>
</evidence>
<evidence type="ECO:0000256" key="14">
    <source>
        <dbReference type="SAM" id="Phobius"/>
    </source>
</evidence>
<keyword evidence="11 14" id="KW-1133">Transmembrane helix</keyword>
<dbReference type="GO" id="GO:0016020">
    <property type="term" value="C:membrane"/>
    <property type="evidence" value="ECO:0007669"/>
    <property type="project" value="UniProtKB-SubCell"/>
</dbReference>
<dbReference type="PANTHER" id="PTHR44227:SF3">
    <property type="entry name" value="PROTEIN O-MANNOSYL-TRANSFERASE TMTC4"/>
    <property type="match status" value="1"/>
</dbReference>
<evidence type="ECO:0000256" key="12">
    <source>
        <dbReference type="ARBA" id="ARBA00023136"/>
    </source>
</evidence>
<comment type="caution">
    <text evidence="16">The sequence shown here is derived from an EMBL/GenBank/DDBJ whole genome shotgun (WGS) entry which is preliminary data.</text>
</comment>
<evidence type="ECO:0000313" key="17">
    <source>
        <dbReference type="Proteomes" id="UP000317169"/>
    </source>
</evidence>
<evidence type="ECO:0000256" key="2">
    <source>
        <dbReference type="ARBA" id="ARBA00004240"/>
    </source>
</evidence>
<keyword evidence="8" id="KW-0677">Repeat</keyword>
<feature type="transmembrane region" description="Helical" evidence="14">
    <location>
        <begin position="109"/>
        <end position="129"/>
    </location>
</feature>
<keyword evidence="12 14" id="KW-0472">Membrane</keyword>
<feature type="domain" description="DUF1736" evidence="15">
    <location>
        <begin position="262"/>
        <end position="310"/>
    </location>
</feature>
<dbReference type="InterPro" id="IPR052346">
    <property type="entry name" value="O-mannosyl-transferase_TMTC"/>
</dbReference>
<dbReference type="Gene3D" id="1.25.40.10">
    <property type="entry name" value="Tetratricopeptide repeat domain"/>
    <property type="match status" value="2"/>
</dbReference>
<evidence type="ECO:0000313" key="16">
    <source>
        <dbReference type="EMBL" id="TQD37717.1"/>
    </source>
</evidence>
<keyword evidence="9 13" id="KW-0802">TPR repeat</keyword>
<feature type="transmembrane region" description="Helical" evidence="14">
    <location>
        <begin position="308"/>
        <end position="328"/>
    </location>
</feature>
<accession>A0A507ZL46</accession>
<gene>
    <name evidence="16" type="ORF">FKR84_09595</name>
</gene>
<dbReference type="Pfam" id="PF08409">
    <property type="entry name" value="TMTC_DUF1736"/>
    <property type="match status" value="1"/>
</dbReference>
<feature type="transmembrane region" description="Helical" evidence="14">
    <location>
        <begin position="340"/>
        <end position="359"/>
    </location>
</feature>
<evidence type="ECO:0000256" key="7">
    <source>
        <dbReference type="ARBA" id="ARBA00022692"/>
    </source>
</evidence>
<dbReference type="GO" id="GO:0004169">
    <property type="term" value="F:dolichyl-phosphate-mannose-protein mannosyltransferase activity"/>
    <property type="evidence" value="ECO:0007669"/>
    <property type="project" value="UniProtKB-EC"/>
</dbReference>
<dbReference type="Pfam" id="PF07719">
    <property type="entry name" value="TPR_2"/>
    <property type="match status" value="1"/>
</dbReference>
<feature type="transmembrane region" description="Helical" evidence="14">
    <location>
        <begin position="371"/>
        <end position="390"/>
    </location>
</feature>
<evidence type="ECO:0000256" key="4">
    <source>
        <dbReference type="ARBA" id="ARBA00007882"/>
    </source>
</evidence>
<keyword evidence="10" id="KW-0256">Endoplasmic reticulum</keyword>
<dbReference type="PROSITE" id="PS50005">
    <property type="entry name" value="TPR"/>
    <property type="match status" value="2"/>
</dbReference>
<feature type="transmembrane region" description="Helical" evidence="14">
    <location>
        <begin position="12"/>
        <end position="28"/>
    </location>
</feature>
<evidence type="ECO:0000256" key="13">
    <source>
        <dbReference type="PROSITE-ProRule" id="PRU00339"/>
    </source>
</evidence>
<comment type="similarity">
    <text evidence="4">Belongs to the TMTC family.</text>
</comment>
<protein>
    <recommendedName>
        <fullName evidence="5">dolichyl-phosphate-mannose--protein mannosyltransferase</fullName>
        <ecNumber evidence="5">2.4.1.109</ecNumber>
    </recommendedName>
</protein>
<dbReference type="InterPro" id="IPR019734">
    <property type="entry name" value="TPR_rpt"/>
</dbReference>
<evidence type="ECO:0000256" key="11">
    <source>
        <dbReference type="ARBA" id="ARBA00022989"/>
    </source>
</evidence>
<dbReference type="AlphaFoldDB" id="A0A507ZL46"/>
<feature type="transmembrane region" description="Helical" evidence="14">
    <location>
        <begin position="196"/>
        <end position="223"/>
    </location>
</feature>
<dbReference type="PANTHER" id="PTHR44227">
    <property type="match status" value="1"/>
</dbReference>
<dbReference type="EMBL" id="VIAR01000009">
    <property type="protein sequence ID" value="TQD37717.1"/>
    <property type="molecule type" value="Genomic_DNA"/>
</dbReference>
<dbReference type="UniPathway" id="UPA00378"/>
<evidence type="ECO:0000256" key="9">
    <source>
        <dbReference type="ARBA" id="ARBA00022803"/>
    </source>
</evidence>
<feature type="transmembrane region" description="Helical" evidence="14">
    <location>
        <begin position="229"/>
        <end position="247"/>
    </location>
</feature>
<feature type="transmembrane region" description="Helical" evidence="14">
    <location>
        <begin position="167"/>
        <end position="184"/>
    </location>
</feature>
<dbReference type="InterPro" id="IPR013618">
    <property type="entry name" value="TMTC_DUF1736"/>
</dbReference>
<reference evidence="16 17" key="1">
    <citation type="submission" date="2019-06" db="EMBL/GenBank/DDBJ databases">
        <title>Flavibacter putida gen. nov., sp. nov., a novel marine bacterium of the family Flavobacteriaceae isolated from coastal seawater.</title>
        <authorList>
            <person name="Feng X."/>
        </authorList>
    </citation>
    <scope>NUCLEOTIDE SEQUENCE [LARGE SCALE GENOMIC DNA]</scope>
    <source>
        <strain evidence="16 17">PLHSN227</strain>
    </source>
</reference>
<comment type="subcellular location">
    <subcellularLocation>
        <location evidence="2">Endoplasmic reticulum</location>
    </subcellularLocation>
    <subcellularLocation>
        <location evidence="1">Membrane</location>
        <topology evidence="1">Multi-pass membrane protein</topology>
    </subcellularLocation>
</comment>
<comment type="pathway">
    <text evidence="3">Protein modification; protein glycosylation.</text>
</comment>
<proteinExistence type="inferred from homology"/>
<keyword evidence="17" id="KW-1185">Reference proteome</keyword>
<dbReference type="OrthoDB" id="1489021at2"/>
<feature type="repeat" description="TPR" evidence="13">
    <location>
        <begin position="594"/>
        <end position="627"/>
    </location>
</feature>
<name>A0A507ZL46_9FLAO</name>
<feature type="transmembrane region" description="Helical" evidence="14">
    <location>
        <begin position="138"/>
        <end position="155"/>
    </location>
</feature>
<dbReference type="PROSITE" id="PS50293">
    <property type="entry name" value="TPR_REGION"/>
    <property type="match status" value="1"/>
</dbReference>
<dbReference type="Proteomes" id="UP000317169">
    <property type="component" value="Unassembled WGS sequence"/>
</dbReference>
<keyword evidence="6" id="KW-0808">Transferase</keyword>
<sequence length="648" mass="74843">MKPLYQPDKKLIYLILFILPFLLYWNAINNEYAIDDNIVVEKVEKVAKGIAGIPEIFTSHYSIDQKQSYGYRPLVQTTFAIEKEFFSGLPEKQSLEEKQTNDKLTQANISHFINLIIYALTGILLFYFLTQVFPKKNILLPALASIIFLLLPIHTEPVNNIKSRDELLLLFFILGALTMAVKYVRQSNWLYIVAMLLFSLGAIFSKESALALLGLVPVVVYFVKANKKTLLVLSGTVLALFIGFWLIKNNFLIETSVRDLKYFENPLFIESSWSARLATGFYSAFYYLKLLLYPSEFSFYYGFSKIPLINWSFYEVWLGLLIFIPLGLYGFKKWLQRDALGLGIALWLGPMLGVINVFYPAVGVIADRFTYLFSVGFALVIAVVLLRLFNVENKEYPKKKTWLPKALVLMVVGVGLVYSVKIIDRNQDWENYLVLYRTDILHLQNSAKANVMLAGRLYPLIALETNKYKQKQLLKETIIAYKNALRVYPDYGAANNNLASLYIKYQSNYEAALPLLLKIEDYGGAISSFNIAVTYYNTGEYENAVAYLKKVIREDPKKETAFNYLYEMYNREIQKDQIENALQDLKDEFKNTKPGFYINLGKLYYRAKEYDIALRNYKTALEIMPENNRLQTFVDQLEMRILNNNLPD</sequence>
<organism evidence="16 17">
    <name type="scientific">Haloflavibacter putidus</name>
    <dbReference type="NCBI Taxonomy" id="2576776"/>
    <lineage>
        <taxon>Bacteria</taxon>
        <taxon>Pseudomonadati</taxon>
        <taxon>Bacteroidota</taxon>
        <taxon>Flavobacteriia</taxon>
        <taxon>Flavobacteriales</taxon>
        <taxon>Flavobacteriaceae</taxon>
        <taxon>Haloflavibacter</taxon>
    </lineage>
</organism>
<evidence type="ECO:0000256" key="8">
    <source>
        <dbReference type="ARBA" id="ARBA00022737"/>
    </source>
</evidence>
<evidence type="ECO:0000256" key="3">
    <source>
        <dbReference type="ARBA" id="ARBA00004922"/>
    </source>
</evidence>
<dbReference type="Pfam" id="PF13181">
    <property type="entry name" value="TPR_8"/>
    <property type="match status" value="1"/>
</dbReference>
<evidence type="ECO:0000256" key="10">
    <source>
        <dbReference type="ARBA" id="ARBA00022824"/>
    </source>
</evidence>
<dbReference type="RefSeq" id="WP_141422092.1">
    <property type="nucleotide sequence ID" value="NZ_VIAR01000009.1"/>
</dbReference>
<feature type="transmembrane region" description="Helical" evidence="14">
    <location>
        <begin position="402"/>
        <end position="420"/>
    </location>
</feature>
<keyword evidence="7 14" id="KW-0812">Transmembrane</keyword>
<dbReference type="SMART" id="SM00028">
    <property type="entry name" value="TPR"/>
    <property type="match status" value="3"/>
</dbReference>
<dbReference type="EC" id="2.4.1.109" evidence="5"/>
<dbReference type="InterPro" id="IPR011990">
    <property type="entry name" value="TPR-like_helical_dom_sf"/>
</dbReference>
<evidence type="ECO:0000256" key="1">
    <source>
        <dbReference type="ARBA" id="ARBA00004141"/>
    </source>
</evidence>